<feature type="zinc finger region" description="dksA C4-type" evidence="4">
    <location>
        <begin position="86"/>
        <end position="110"/>
    </location>
</feature>
<keyword evidence="3" id="KW-0862">Zinc</keyword>
<dbReference type="InterPro" id="IPR000962">
    <property type="entry name" value="Znf_DskA_TraR"/>
</dbReference>
<name>A0ABZ0X3W5_9GAMM</name>
<dbReference type="SUPFAM" id="SSF57716">
    <property type="entry name" value="Glucocorticoid receptor-like (DNA-binding domain)"/>
    <property type="match status" value="1"/>
</dbReference>
<feature type="domain" description="Zinc finger DksA/TraR C4-type" evidence="5">
    <location>
        <begin position="82"/>
        <end position="115"/>
    </location>
</feature>
<evidence type="ECO:0000256" key="1">
    <source>
        <dbReference type="ARBA" id="ARBA00022723"/>
    </source>
</evidence>
<protein>
    <submittedName>
        <fullName evidence="6">TraR/DksA family transcriptional regulator</fullName>
    </submittedName>
</protein>
<dbReference type="SUPFAM" id="SSF109635">
    <property type="entry name" value="DnaK suppressor protein DksA, alpha-hairpin domain"/>
    <property type="match status" value="1"/>
</dbReference>
<dbReference type="Gene3D" id="1.20.120.910">
    <property type="entry name" value="DksA, coiled-coil domain"/>
    <property type="match status" value="1"/>
</dbReference>
<proteinExistence type="predicted"/>
<evidence type="ECO:0000313" key="7">
    <source>
        <dbReference type="Proteomes" id="UP001324185"/>
    </source>
</evidence>
<evidence type="ECO:0000259" key="5">
    <source>
        <dbReference type="Pfam" id="PF01258"/>
    </source>
</evidence>
<evidence type="ECO:0000313" key="6">
    <source>
        <dbReference type="EMBL" id="WQG85204.1"/>
    </source>
</evidence>
<dbReference type="EMBL" id="CP140158">
    <property type="protein sequence ID" value="WQG85204.1"/>
    <property type="molecule type" value="Genomic_DNA"/>
</dbReference>
<dbReference type="InterPro" id="IPR037187">
    <property type="entry name" value="DnaK_N"/>
</dbReference>
<dbReference type="Pfam" id="PF01258">
    <property type="entry name" value="zf-dskA_traR"/>
    <property type="match status" value="1"/>
</dbReference>
<gene>
    <name evidence="6" type="ORF">SR900_12105</name>
</gene>
<keyword evidence="2" id="KW-0863">Zinc-finger</keyword>
<reference evidence="6 7" key="1">
    <citation type="submission" date="2023-11" db="EMBL/GenBank/DDBJ databases">
        <title>MicrobeMod: A computational toolkit for identifying prokaryotic methylation and restriction-modification with nanopore sequencing.</title>
        <authorList>
            <person name="Crits-Christoph A."/>
            <person name="Kang S.C."/>
            <person name="Lee H."/>
            <person name="Ostrov N."/>
        </authorList>
    </citation>
    <scope>NUCLEOTIDE SEQUENCE [LARGE SCALE GENOMIC DNA]</scope>
    <source>
        <strain evidence="6 7">DSMZ 16071</strain>
    </source>
</reference>
<dbReference type="RefSeq" id="WP_018625170.1">
    <property type="nucleotide sequence ID" value="NZ_CP140158.1"/>
</dbReference>
<accession>A0ABZ0X3W5</accession>
<dbReference type="PANTHER" id="PTHR33823">
    <property type="entry name" value="RNA POLYMERASE-BINDING TRANSCRIPTION FACTOR DKSA-RELATED"/>
    <property type="match status" value="1"/>
</dbReference>
<evidence type="ECO:0000256" key="3">
    <source>
        <dbReference type="ARBA" id="ARBA00022833"/>
    </source>
</evidence>
<dbReference type="Proteomes" id="UP001324185">
    <property type="component" value="Chromosome"/>
</dbReference>
<dbReference type="PANTHER" id="PTHR33823:SF4">
    <property type="entry name" value="GENERAL STRESS PROTEIN 16O"/>
    <property type="match status" value="1"/>
</dbReference>
<evidence type="ECO:0000256" key="4">
    <source>
        <dbReference type="PROSITE-ProRule" id="PRU00510"/>
    </source>
</evidence>
<organism evidence="6 7">
    <name type="scientific">Kangiella aquimarina</name>
    <dbReference type="NCBI Taxonomy" id="261965"/>
    <lineage>
        <taxon>Bacteria</taxon>
        <taxon>Pseudomonadati</taxon>
        <taxon>Pseudomonadota</taxon>
        <taxon>Gammaproteobacteria</taxon>
        <taxon>Kangiellales</taxon>
        <taxon>Kangiellaceae</taxon>
        <taxon>Kangiella</taxon>
    </lineage>
</organism>
<dbReference type="PROSITE" id="PS51128">
    <property type="entry name" value="ZF_DKSA_2"/>
    <property type="match status" value="1"/>
</dbReference>
<sequence length="123" mass="14142">MISDKKIAHFKSELLQIEQELMDVLGLAEEVNEKVELDQARFGRVSRGTALMDQAMSEAGVERDKQRLVAVRKALKRIKDQQYGFCLECDEPISEKRLEVAPETELCLDCQSFKEEQLRHSES</sequence>
<keyword evidence="7" id="KW-1185">Reference proteome</keyword>
<keyword evidence="1" id="KW-0479">Metal-binding</keyword>
<evidence type="ECO:0000256" key="2">
    <source>
        <dbReference type="ARBA" id="ARBA00022771"/>
    </source>
</evidence>